<comment type="caution">
    <text evidence="3">The sequence shown here is derived from an EMBL/GenBank/DDBJ whole genome shotgun (WGS) entry which is preliminary data.</text>
</comment>
<dbReference type="Pfam" id="PF19051">
    <property type="entry name" value="GFO_IDH_MocA_C2"/>
    <property type="match status" value="1"/>
</dbReference>
<dbReference type="InterPro" id="IPR036291">
    <property type="entry name" value="NAD(P)-bd_dom_sf"/>
</dbReference>
<protein>
    <submittedName>
        <fullName evidence="3">Gfo/Idh/MocA family oxidoreductase</fullName>
    </submittedName>
</protein>
<dbReference type="RefSeq" id="WP_200357420.1">
    <property type="nucleotide sequence ID" value="NZ_JAENIL010000043.1"/>
</dbReference>
<dbReference type="Gene3D" id="3.40.50.720">
    <property type="entry name" value="NAD(P)-binding Rossmann-like Domain"/>
    <property type="match status" value="1"/>
</dbReference>
<reference evidence="3" key="1">
    <citation type="submission" date="2021-01" db="EMBL/GenBank/DDBJ databases">
        <title>Modified the classification status of verrucomicrobia.</title>
        <authorList>
            <person name="Feng X."/>
        </authorList>
    </citation>
    <scope>NUCLEOTIDE SEQUENCE</scope>
    <source>
        <strain evidence="3">KCTC 13126</strain>
    </source>
</reference>
<dbReference type="InterPro" id="IPR050463">
    <property type="entry name" value="Gfo/Idh/MocA_oxidrdct_glycsds"/>
</dbReference>
<name>A0A934S3P4_9BACT</name>
<dbReference type="AlphaFoldDB" id="A0A934S3P4"/>
<gene>
    <name evidence="3" type="ORF">JIN87_20140</name>
</gene>
<sequence>MRRRDFIRAASGVSAGLALAVKGGSAPEKKKKRSANDRINVALIGVKNLGSSTHLPSVVGSEECQLVGICDVDSAVLSDAVGKAESQYAEQTGKSGYKGIKAYGDFRELLQRKDLDAVMIATPDHWHVPIAKEAVRAGLDVYVEKPLSLHIQEGRELVDLLKEHPSIVQVGSQQRSGDRFIIASEFVRNGLLGDIKHVDVSIKTRAGSAEKWEPEPIPAELNYDMWLGPAPWSEYHSERVHYNFRFVPEISGGEIANWGAHFLDTAQMGLGTDLTGPVSVRGMGQRNPVGSRHTSFFDLDVDYEYANGVTMKLHSGGNGVTFFGTRGQLFVNRNKLVTDPPELIREYKEHEDLAIRLRKTKGSHFQNWLSCIRSRKAEDLHAPVEVGHRSATICHLANISIDLGRPLYWNPERESFVADAHANALVNRPSRAEWTF</sequence>
<dbReference type="Proteomes" id="UP000617628">
    <property type="component" value="Unassembled WGS sequence"/>
</dbReference>
<dbReference type="PANTHER" id="PTHR43818:SF5">
    <property type="entry name" value="OXIDOREDUCTASE FAMILY PROTEIN"/>
    <property type="match status" value="1"/>
</dbReference>
<dbReference type="PANTHER" id="PTHR43818">
    <property type="entry name" value="BCDNA.GH03377"/>
    <property type="match status" value="1"/>
</dbReference>
<evidence type="ECO:0000313" key="4">
    <source>
        <dbReference type="Proteomes" id="UP000617628"/>
    </source>
</evidence>
<dbReference type="GO" id="GO:0000166">
    <property type="term" value="F:nucleotide binding"/>
    <property type="evidence" value="ECO:0007669"/>
    <property type="project" value="InterPro"/>
</dbReference>
<evidence type="ECO:0000259" key="2">
    <source>
        <dbReference type="Pfam" id="PF19051"/>
    </source>
</evidence>
<organism evidence="3 4">
    <name type="scientific">Pelagicoccus mobilis</name>
    <dbReference type="NCBI Taxonomy" id="415221"/>
    <lineage>
        <taxon>Bacteria</taxon>
        <taxon>Pseudomonadati</taxon>
        <taxon>Verrucomicrobiota</taxon>
        <taxon>Opitutia</taxon>
        <taxon>Puniceicoccales</taxon>
        <taxon>Pelagicoccaceae</taxon>
        <taxon>Pelagicoccus</taxon>
    </lineage>
</organism>
<dbReference type="InterPro" id="IPR000683">
    <property type="entry name" value="Gfo/Idh/MocA-like_OxRdtase_N"/>
</dbReference>
<dbReference type="Pfam" id="PF01408">
    <property type="entry name" value="GFO_IDH_MocA"/>
    <property type="match status" value="1"/>
</dbReference>
<feature type="domain" description="Gfo/Idh/MocA-like oxidoreductase bacterial type C-terminal" evidence="2">
    <location>
        <begin position="208"/>
        <end position="435"/>
    </location>
</feature>
<dbReference type="InterPro" id="IPR043906">
    <property type="entry name" value="Gfo/Idh/MocA_OxRdtase_bact_C"/>
</dbReference>
<dbReference type="SUPFAM" id="SSF55347">
    <property type="entry name" value="Glyceraldehyde-3-phosphate dehydrogenase-like, C-terminal domain"/>
    <property type="match status" value="1"/>
</dbReference>
<dbReference type="Gene3D" id="3.30.360.10">
    <property type="entry name" value="Dihydrodipicolinate Reductase, domain 2"/>
    <property type="match status" value="1"/>
</dbReference>
<dbReference type="EMBL" id="JAENIL010000043">
    <property type="protein sequence ID" value="MBK1879207.1"/>
    <property type="molecule type" value="Genomic_DNA"/>
</dbReference>
<evidence type="ECO:0000313" key="3">
    <source>
        <dbReference type="EMBL" id="MBK1879207.1"/>
    </source>
</evidence>
<evidence type="ECO:0000259" key="1">
    <source>
        <dbReference type="Pfam" id="PF01408"/>
    </source>
</evidence>
<accession>A0A934S3P4</accession>
<feature type="domain" description="Gfo/Idh/MocA-like oxidoreductase N-terminal" evidence="1">
    <location>
        <begin position="39"/>
        <end position="171"/>
    </location>
</feature>
<keyword evidence="4" id="KW-1185">Reference proteome</keyword>
<proteinExistence type="predicted"/>
<dbReference type="SUPFAM" id="SSF51735">
    <property type="entry name" value="NAD(P)-binding Rossmann-fold domains"/>
    <property type="match status" value="1"/>
</dbReference>